<dbReference type="AlphaFoldDB" id="A0A839F284"/>
<organism evidence="2 3">
    <name type="scientific">Dokdonella fugitiva</name>
    <dbReference type="NCBI Taxonomy" id="328517"/>
    <lineage>
        <taxon>Bacteria</taxon>
        <taxon>Pseudomonadati</taxon>
        <taxon>Pseudomonadota</taxon>
        <taxon>Gammaproteobacteria</taxon>
        <taxon>Lysobacterales</taxon>
        <taxon>Rhodanobacteraceae</taxon>
        <taxon>Dokdonella</taxon>
    </lineage>
</organism>
<comment type="caution">
    <text evidence="2">The sequence shown here is derived from an EMBL/GenBank/DDBJ whole genome shotgun (WGS) entry which is preliminary data.</text>
</comment>
<feature type="compositionally biased region" description="Basic and acidic residues" evidence="1">
    <location>
        <begin position="62"/>
        <end position="91"/>
    </location>
</feature>
<dbReference type="EMBL" id="JACGXL010000001">
    <property type="protein sequence ID" value="MBA8886414.1"/>
    <property type="molecule type" value="Genomic_DNA"/>
</dbReference>
<reference evidence="2 3" key="1">
    <citation type="submission" date="2020-07" db="EMBL/GenBank/DDBJ databases">
        <title>Genomic Encyclopedia of Type Strains, Phase IV (KMG-V): Genome sequencing to study the core and pangenomes of soil and plant-associated prokaryotes.</title>
        <authorList>
            <person name="Whitman W."/>
        </authorList>
    </citation>
    <scope>NUCLEOTIDE SEQUENCE [LARGE SCALE GENOMIC DNA]</scope>
    <source>
        <strain evidence="2 3">RH2WT43</strain>
    </source>
</reference>
<keyword evidence="3" id="KW-1185">Reference proteome</keyword>
<proteinExistence type="predicted"/>
<dbReference type="Proteomes" id="UP000550401">
    <property type="component" value="Unassembled WGS sequence"/>
</dbReference>
<evidence type="ECO:0008006" key="4">
    <source>
        <dbReference type="Google" id="ProtNLM"/>
    </source>
</evidence>
<accession>A0A839F284</accession>
<evidence type="ECO:0000256" key="1">
    <source>
        <dbReference type="SAM" id="MobiDB-lite"/>
    </source>
</evidence>
<feature type="region of interest" description="Disordered" evidence="1">
    <location>
        <begin position="59"/>
        <end position="103"/>
    </location>
</feature>
<evidence type="ECO:0000313" key="2">
    <source>
        <dbReference type="EMBL" id="MBA8886414.1"/>
    </source>
</evidence>
<dbReference type="RefSeq" id="WP_182529498.1">
    <property type="nucleotide sequence ID" value="NZ_JACGXL010000001.1"/>
</dbReference>
<evidence type="ECO:0000313" key="3">
    <source>
        <dbReference type="Proteomes" id="UP000550401"/>
    </source>
</evidence>
<feature type="compositionally biased region" description="Polar residues" evidence="1">
    <location>
        <begin position="92"/>
        <end position="103"/>
    </location>
</feature>
<name>A0A839F284_9GAMM</name>
<sequence>MKRILFTGVVIASLLAGCSTMEQKRDAAKADQQAQDESLCRRLGHADGSAGFSDCMSQQLAEHQHEQGEKTKKWHEDEAKRDQAWQMRKDSASSSGVSANPQR</sequence>
<dbReference type="PROSITE" id="PS51257">
    <property type="entry name" value="PROKAR_LIPOPROTEIN"/>
    <property type="match status" value="1"/>
</dbReference>
<protein>
    <recommendedName>
        <fullName evidence="4">Lipoprotein</fullName>
    </recommendedName>
</protein>
<gene>
    <name evidence="2" type="ORF">FHW12_000605</name>
</gene>